<reference evidence="2 3" key="1">
    <citation type="journal article" date="2020" name="J. Phycol.">
        <title>Comparative genome analysis reveals Cyanidiococcus gen. nov., a new extremophilic red algal genus sister to Cyanidioschyzon (Cyanidioschyzonaceae, Rhodophyta).</title>
        <authorList>
            <person name="Liu S.-L."/>
            <person name="Chiang Y.-R."/>
            <person name="Yoon H.S."/>
            <person name="Fu H.-Y."/>
        </authorList>
    </citation>
    <scope>NUCLEOTIDE SEQUENCE [LARGE SCALE GENOMIC DNA]</scope>
    <source>
        <strain evidence="2 3">THAL066</strain>
    </source>
</reference>
<comment type="caution">
    <text evidence="2">The sequence shown here is derived from an EMBL/GenBank/DDBJ whole genome shotgun (WGS) entry which is preliminary data.</text>
</comment>
<evidence type="ECO:0000256" key="1">
    <source>
        <dbReference type="SAM" id="Phobius"/>
    </source>
</evidence>
<evidence type="ECO:0000313" key="2">
    <source>
        <dbReference type="EMBL" id="KAF6002119.1"/>
    </source>
</evidence>
<dbReference type="OrthoDB" id="540503at2759"/>
<keyword evidence="1" id="KW-0472">Membrane</keyword>
<dbReference type="Proteomes" id="UP000530660">
    <property type="component" value="Unassembled WGS sequence"/>
</dbReference>
<dbReference type="AlphaFoldDB" id="A0A7J7IHF1"/>
<proteinExistence type="predicted"/>
<evidence type="ECO:0000313" key="3">
    <source>
        <dbReference type="Proteomes" id="UP000530660"/>
    </source>
</evidence>
<protein>
    <submittedName>
        <fullName evidence="2">Uncharacterized protein</fullName>
    </submittedName>
</protein>
<accession>A0A7J7IHF1</accession>
<name>A0A7J7IHF1_9RHOD</name>
<keyword evidence="3" id="KW-1185">Reference proteome</keyword>
<organism evidence="2 3">
    <name type="scientific">Cyanidiococcus yangmingshanensis</name>
    <dbReference type="NCBI Taxonomy" id="2690220"/>
    <lineage>
        <taxon>Eukaryota</taxon>
        <taxon>Rhodophyta</taxon>
        <taxon>Bangiophyceae</taxon>
        <taxon>Cyanidiales</taxon>
        <taxon>Cyanidiaceae</taxon>
        <taxon>Cyanidiococcus</taxon>
    </lineage>
</organism>
<dbReference type="EMBL" id="VWRR01000011">
    <property type="protein sequence ID" value="KAF6002119.1"/>
    <property type="molecule type" value="Genomic_DNA"/>
</dbReference>
<keyword evidence="1" id="KW-0812">Transmembrane</keyword>
<feature type="transmembrane region" description="Helical" evidence="1">
    <location>
        <begin position="70"/>
        <end position="90"/>
    </location>
</feature>
<sequence length="404" mass="46724">MQAREVRDWWSSLSGETAAGQAAWPAVSHFCALFKKTKRNRPSGSKFGGVDRTKRRVACESSFRLLCLKLLCKCVLVLACLVLFVPYDWWYRYITGPQPIADFPPNIYTECAPDDAPVRLALVMPMTAHELPRAVANMYSWAWDPKLVPCEEHPLGIAANSLADFYFYFDLPLDENDEIIEAVAMLERMVHELPPSTRRCFGTIGFLSANMTPAESRNAYRHSLVTTQVSTRGTVTQFYRLMLENSLLENRYTHAFYMETDTRPVRAGWLEALHRHADPSVWMKGSIMRYPKPTVLGFEPYRSIYLYHINGNAIYRLGCPCFKAFLRAVMATYRDYAFDTSMAFYRLEMRRYALFQRIAHRFAFTDVVADWCDHAYSSSELGRTYLVHGKANITRFDWRKLGRY</sequence>
<gene>
    <name evidence="2" type="ORF">F1559_000774</name>
</gene>
<keyword evidence="1" id="KW-1133">Transmembrane helix</keyword>